<comment type="subcellular location">
    <subcellularLocation>
        <location evidence="1 5 6">Nucleus</location>
    </subcellularLocation>
</comment>
<keyword evidence="2 5" id="KW-0238">DNA-binding</keyword>
<feature type="domain" description="Homeobox" evidence="8">
    <location>
        <begin position="69"/>
        <end position="129"/>
    </location>
</feature>
<evidence type="ECO:0000256" key="1">
    <source>
        <dbReference type="ARBA" id="ARBA00004123"/>
    </source>
</evidence>
<feature type="region of interest" description="Disordered" evidence="7">
    <location>
        <begin position="15"/>
        <end position="46"/>
    </location>
</feature>
<evidence type="ECO:0000256" key="3">
    <source>
        <dbReference type="ARBA" id="ARBA00023155"/>
    </source>
</evidence>
<evidence type="ECO:0000256" key="5">
    <source>
        <dbReference type="PROSITE-ProRule" id="PRU00108"/>
    </source>
</evidence>
<dbReference type="WBParaSite" id="TASK_0000281601-mRNA-1">
    <property type="protein sequence ID" value="TASK_0000281601-mRNA-1"/>
    <property type="gene ID" value="TASK_0000281601"/>
</dbReference>
<dbReference type="STRING" id="60517.A0A0R3VZH2"/>
<dbReference type="Proteomes" id="UP000282613">
    <property type="component" value="Unassembled WGS sequence"/>
</dbReference>
<keyword evidence="3 5" id="KW-0371">Homeobox</keyword>
<proteinExistence type="predicted"/>
<dbReference type="Pfam" id="PF00046">
    <property type="entry name" value="Homeodomain"/>
    <property type="match status" value="1"/>
</dbReference>
<dbReference type="OrthoDB" id="3137333at2759"/>
<evidence type="ECO:0000313" key="11">
    <source>
        <dbReference type="WBParaSite" id="TASK_0000281601-mRNA-1"/>
    </source>
</evidence>
<feature type="compositionally biased region" description="Polar residues" evidence="7">
    <location>
        <begin position="15"/>
        <end position="40"/>
    </location>
</feature>
<dbReference type="PROSITE" id="PS50071">
    <property type="entry name" value="HOMEOBOX_2"/>
    <property type="match status" value="1"/>
</dbReference>
<feature type="DNA-binding region" description="Homeobox" evidence="5">
    <location>
        <begin position="71"/>
        <end position="130"/>
    </location>
</feature>
<evidence type="ECO:0000313" key="10">
    <source>
        <dbReference type="Proteomes" id="UP000282613"/>
    </source>
</evidence>
<dbReference type="InterPro" id="IPR017970">
    <property type="entry name" value="Homeobox_CS"/>
</dbReference>
<name>A0A0R3VZH2_TAEAS</name>
<dbReference type="GO" id="GO:0000978">
    <property type="term" value="F:RNA polymerase II cis-regulatory region sequence-specific DNA binding"/>
    <property type="evidence" value="ECO:0007669"/>
    <property type="project" value="TreeGrafter"/>
</dbReference>
<evidence type="ECO:0000256" key="4">
    <source>
        <dbReference type="ARBA" id="ARBA00023242"/>
    </source>
</evidence>
<gene>
    <name evidence="9" type="ORF">TASK_LOCUS2817</name>
</gene>
<accession>A0A0R3VZH2</accession>
<dbReference type="InterPro" id="IPR050394">
    <property type="entry name" value="Homeobox_NK-like"/>
</dbReference>
<evidence type="ECO:0000259" key="8">
    <source>
        <dbReference type="PROSITE" id="PS50071"/>
    </source>
</evidence>
<sequence length="251" mass="28655">MLGTESRVQQNLYTQALPSQKADQQNQVKSFQTPNRPHTNSSSHSLLLDLSSSSAKSRDQEMVVVAHFQNQSKRRVLFNKFQISELEKRFQKQRYLTAQERQDLARSIGLTSTQVKIWFQNNRYKMKRSAHGNATNASLHTAPTELDHSPPNIATFWCNGNASSLEATPRPESELAFPHMPLIGRTRTSQQQECAMIQLQTPSVSKSVPQAWVEEEKEMTDDPRHIWHTLADLLRDRMPTNKEVDGEGMLT</sequence>
<dbReference type="PANTHER" id="PTHR24340">
    <property type="entry name" value="HOMEOBOX PROTEIN NKX"/>
    <property type="match status" value="1"/>
</dbReference>
<organism evidence="11">
    <name type="scientific">Taenia asiatica</name>
    <name type="common">Asian tapeworm</name>
    <dbReference type="NCBI Taxonomy" id="60517"/>
    <lineage>
        <taxon>Eukaryota</taxon>
        <taxon>Metazoa</taxon>
        <taxon>Spiralia</taxon>
        <taxon>Lophotrochozoa</taxon>
        <taxon>Platyhelminthes</taxon>
        <taxon>Cestoda</taxon>
        <taxon>Eucestoda</taxon>
        <taxon>Cyclophyllidea</taxon>
        <taxon>Taeniidae</taxon>
        <taxon>Taenia</taxon>
    </lineage>
</organism>
<protein>
    <submittedName>
        <fullName evidence="11">Homeobox domain-containing protein</fullName>
    </submittedName>
</protein>
<dbReference type="InterPro" id="IPR000047">
    <property type="entry name" value="HTH_motif"/>
</dbReference>
<keyword evidence="4 5" id="KW-0539">Nucleus</keyword>
<evidence type="ECO:0000256" key="7">
    <source>
        <dbReference type="SAM" id="MobiDB-lite"/>
    </source>
</evidence>
<dbReference type="GO" id="GO:0030154">
    <property type="term" value="P:cell differentiation"/>
    <property type="evidence" value="ECO:0007669"/>
    <property type="project" value="TreeGrafter"/>
</dbReference>
<dbReference type="AlphaFoldDB" id="A0A0R3VZH2"/>
<dbReference type="PRINTS" id="PR00024">
    <property type="entry name" value="HOMEOBOX"/>
</dbReference>
<evidence type="ECO:0000256" key="6">
    <source>
        <dbReference type="RuleBase" id="RU000682"/>
    </source>
</evidence>
<keyword evidence="10" id="KW-1185">Reference proteome</keyword>
<dbReference type="InterPro" id="IPR001356">
    <property type="entry name" value="HD"/>
</dbReference>
<dbReference type="CDD" id="cd00086">
    <property type="entry name" value="homeodomain"/>
    <property type="match status" value="1"/>
</dbReference>
<reference evidence="9 10" key="2">
    <citation type="submission" date="2018-11" db="EMBL/GenBank/DDBJ databases">
        <authorList>
            <consortium name="Pathogen Informatics"/>
        </authorList>
    </citation>
    <scope>NUCLEOTIDE SEQUENCE [LARGE SCALE GENOMIC DNA]</scope>
</reference>
<dbReference type="GO" id="GO:0005634">
    <property type="term" value="C:nucleus"/>
    <property type="evidence" value="ECO:0007669"/>
    <property type="project" value="UniProtKB-SubCell"/>
</dbReference>
<reference evidence="11" key="1">
    <citation type="submission" date="2017-02" db="UniProtKB">
        <authorList>
            <consortium name="WormBaseParasite"/>
        </authorList>
    </citation>
    <scope>IDENTIFICATION</scope>
</reference>
<dbReference type="InterPro" id="IPR020479">
    <property type="entry name" value="HD_metazoa"/>
</dbReference>
<dbReference type="Gene3D" id="1.10.10.60">
    <property type="entry name" value="Homeodomain-like"/>
    <property type="match status" value="1"/>
</dbReference>
<evidence type="ECO:0000256" key="2">
    <source>
        <dbReference type="ARBA" id="ARBA00023125"/>
    </source>
</evidence>
<dbReference type="SUPFAM" id="SSF46689">
    <property type="entry name" value="Homeodomain-like"/>
    <property type="match status" value="1"/>
</dbReference>
<dbReference type="EMBL" id="UYRS01003262">
    <property type="protein sequence ID" value="VDK26254.1"/>
    <property type="molecule type" value="Genomic_DNA"/>
</dbReference>
<dbReference type="PANTHER" id="PTHR24340:SF116">
    <property type="entry name" value="HOMEOBOX PROTEIN CEH-28"/>
    <property type="match status" value="1"/>
</dbReference>
<dbReference type="SMART" id="SM00389">
    <property type="entry name" value="HOX"/>
    <property type="match status" value="1"/>
</dbReference>
<dbReference type="GO" id="GO:0000981">
    <property type="term" value="F:DNA-binding transcription factor activity, RNA polymerase II-specific"/>
    <property type="evidence" value="ECO:0007669"/>
    <property type="project" value="InterPro"/>
</dbReference>
<dbReference type="PRINTS" id="PR00031">
    <property type="entry name" value="HTHREPRESSR"/>
</dbReference>
<evidence type="ECO:0000313" key="9">
    <source>
        <dbReference type="EMBL" id="VDK26254.1"/>
    </source>
</evidence>
<dbReference type="InterPro" id="IPR009057">
    <property type="entry name" value="Homeodomain-like_sf"/>
</dbReference>
<dbReference type="PROSITE" id="PS00027">
    <property type="entry name" value="HOMEOBOX_1"/>
    <property type="match status" value="1"/>
</dbReference>